<proteinExistence type="predicted"/>
<dbReference type="Proteomes" id="UP000323317">
    <property type="component" value="Unassembled WGS sequence"/>
</dbReference>
<dbReference type="RefSeq" id="WP_148946528.1">
    <property type="nucleotide sequence ID" value="NZ_VTEH01000005.1"/>
</dbReference>
<evidence type="ECO:0000313" key="3">
    <source>
        <dbReference type="Proteomes" id="UP000323317"/>
    </source>
</evidence>
<comment type="caution">
    <text evidence="2">The sequence shown here is derived from an EMBL/GenBank/DDBJ whole genome shotgun (WGS) entry which is preliminary data.</text>
</comment>
<organism evidence="2 3">
    <name type="scientific">Rossellomorea vietnamensis</name>
    <dbReference type="NCBI Taxonomy" id="218284"/>
    <lineage>
        <taxon>Bacteria</taxon>
        <taxon>Bacillati</taxon>
        <taxon>Bacillota</taxon>
        <taxon>Bacilli</taxon>
        <taxon>Bacillales</taxon>
        <taxon>Bacillaceae</taxon>
        <taxon>Rossellomorea</taxon>
    </lineage>
</organism>
<name>A0A5D4KF12_9BACI</name>
<dbReference type="PROSITE" id="PS50846">
    <property type="entry name" value="HMA_2"/>
    <property type="match status" value="1"/>
</dbReference>
<gene>
    <name evidence="2" type="ORF">FZC79_09175</name>
</gene>
<dbReference type="AlphaFoldDB" id="A0A5D4KF12"/>
<dbReference type="EMBL" id="VTEH01000005">
    <property type="protein sequence ID" value="TYR75782.1"/>
    <property type="molecule type" value="Genomic_DNA"/>
</dbReference>
<dbReference type="InterPro" id="IPR006121">
    <property type="entry name" value="HMA_dom"/>
</dbReference>
<dbReference type="GO" id="GO:0046872">
    <property type="term" value="F:metal ion binding"/>
    <property type="evidence" value="ECO:0007669"/>
    <property type="project" value="InterPro"/>
</dbReference>
<dbReference type="SUPFAM" id="SSF55008">
    <property type="entry name" value="HMA, heavy metal-associated domain"/>
    <property type="match status" value="1"/>
</dbReference>
<protein>
    <submittedName>
        <fullName evidence="2">Heavy-metal-associated domain-containing protein</fullName>
    </submittedName>
</protein>
<feature type="domain" description="HMA" evidence="1">
    <location>
        <begin position="2"/>
        <end position="68"/>
    </location>
</feature>
<accession>A0A5D4KF12</accession>
<dbReference type="Gene3D" id="3.30.70.100">
    <property type="match status" value="1"/>
</dbReference>
<sequence length="68" mass="7497">MDEMTLRVKEATDRAAIQNLENALLSLDGIERALVDTGDGEVKITYNSDKISRGEVAEIIQQNGLHVQ</sequence>
<reference evidence="2 3" key="1">
    <citation type="submission" date="2019-08" db="EMBL/GenBank/DDBJ databases">
        <title>Bacillus genomes from the desert of Cuatro Cienegas, Coahuila.</title>
        <authorList>
            <person name="Olmedo-Alvarez G."/>
        </authorList>
    </citation>
    <scope>NUCLEOTIDE SEQUENCE [LARGE SCALE GENOMIC DNA]</scope>
    <source>
        <strain evidence="2 3">CH40_1T</strain>
    </source>
</reference>
<dbReference type="InterPro" id="IPR036163">
    <property type="entry name" value="HMA_dom_sf"/>
</dbReference>
<evidence type="ECO:0000259" key="1">
    <source>
        <dbReference type="PROSITE" id="PS50846"/>
    </source>
</evidence>
<evidence type="ECO:0000313" key="2">
    <source>
        <dbReference type="EMBL" id="TYR75782.1"/>
    </source>
</evidence>
<dbReference type="CDD" id="cd00371">
    <property type="entry name" value="HMA"/>
    <property type="match status" value="1"/>
</dbReference>